<dbReference type="Proteomes" id="UP001364156">
    <property type="component" value="Chromosome"/>
</dbReference>
<dbReference type="PANTHER" id="PTHR33442">
    <property type="entry name" value="TRANS-3-HYDROXY-L-PROLINE DEHYDRATASE"/>
    <property type="match status" value="1"/>
</dbReference>
<name>A0ABZ2HIG9_9RHOB</name>
<evidence type="ECO:0000313" key="3">
    <source>
        <dbReference type="Proteomes" id="UP001364156"/>
    </source>
</evidence>
<dbReference type="SFLD" id="SFLDS00028">
    <property type="entry name" value="Proline_Racemase"/>
    <property type="match status" value="1"/>
</dbReference>
<dbReference type="PIRSF" id="PIRSF029792">
    <property type="entry name" value="Pro_racemase"/>
    <property type="match status" value="1"/>
</dbReference>
<accession>A0ABZ2HIG9</accession>
<comment type="similarity">
    <text evidence="1">Belongs to the proline racemase family.</text>
</comment>
<keyword evidence="3" id="KW-1185">Reference proteome</keyword>
<gene>
    <name evidence="2" type="ORF">RZ517_06780</name>
</gene>
<proteinExistence type="inferred from homology"/>
<dbReference type="PANTHER" id="PTHR33442:SF5">
    <property type="entry name" value="BIFUNCTIONAL TRANS-3-HYDROXY-L-PROLINE DEHYDRATASE_2-EPIMERASE"/>
    <property type="match status" value="1"/>
</dbReference>
<dbReference type="EMBL" id="CP146069">
    <property type="protein sequence ID" value="WWR47870.1"/>
    <property type="molecule type" value="Genomic_DNA"/>
</dbReference>
<evidence type="ECO:0000256" key="1">
    <source>
        <dbReference type="ARBA" id="ARBA00007529"/>
    </source>
</evidence>
<protein>
    <submittedName>
        <fullName evidence="2">Proline racemase family protein</fullName>
    </submittedName>
</protein>
<evidence type="ECO:0000313" key="2">
    <source>
        <dbReference type="EMBL" id="WWR47870.1"/>
    </source>
</evidence>
<organism evidence="2 3">
    <name type="scientific">Roseovarius phycicola</name>
    <dbReference type="NCBI Taxonomy" id="3080976"/>
    <lineage>
        <taxon>Bacteria</taxon>
        <taxon>Pseudomonadati</taxon>
        <taxon>Pseudomonadota</taxon>
        <taxon>Alphaproteobacteria</taxon>
        <taxon>Rhodobacterales</taxon>
        <taxon>Roseobacteraceae</taxon>
        <taxon>Roseovarius</taxon>
    </lineage>
</organism>
<dbReference type="Pfam" id="PF05544">
    <property type="entry name" value="Pro_racemase"/>
    <property type="match status" value="1"/>
</dbReference>
<sequence>MHWKRTLQTVDVHCAGEVGRVITGGVLDIPGDTMSAKLAHINDVDDSLRRWLCSEPRGAANHSFVLITPACHPDANFGMIILQTDQAHAMSGSNSMCAVTAILETGMMEMIEPETLVTLDTASGLVRATATCKDGKVVGVSLDMPASFVALPDGTVETPLWGAVTYDLCYGGVFYALVDVDQIGLSIAPENARLLAEKGVELRDIIAAKTKISHPEFPAIHGLAYVMFRSIEEDGAIRTCTTLKPARADRSPCGTGTNSTVALLHSKGEMRSGDTLTTRSIIDGEFQAELLGATQIGQFPGSLVRIEGQCWIYGISQIGLDPSDPFPTGFILSDTWGG</sequence>
<dbReference type="SUPFAM" id="SSF54506">
    <property type="entry name" value="Diaminopimelate epimerase-like"/>
    <property type="match status" value="1"/>
</dbReference>
<dbReference type="RefSeq" id="WP_338550702.1">
    <property type="nucleotide sequence ID" value="NZ_CP146069.1"/>
</dbReference>
<dbReference type="InterPro" id="IPR008794">
    <property type="entry name" value="Pro_racemase_fam"/>
</dbReference>
<dbReference type="Gene3D" id="3.10.310.10">
    <property type="entry name" value="Diaminopimelate Epimerase, Chain A, domain 1"/>
    <property type="match status" value="2"/>
</dbReference>
<reference evidence="2 3" key="1">
    <citation type="submission" date="2023-10" db="EMBL/GenBank/DDBJ databases">
        <title>Roseovarius strain S88 nov., isolated from a marine algae.</title>
        <authorList>
            <person name="Lee M.W."/>
            <person name="Lee J.K."/>
            <person name="Kim J.M."/>
            <person name="Choi D.G."/>
            <person name="Baek J.H."/>
            <person name="Bayburt H."/>
            <person name="Jung J.J."/>
            <person name="Han D.M."/>
            <person name="Jeon C.O."/>
        </authorList>
    </citation>
    <scope>NUCLEOTIDE SEQUENCE [LARGE SCALE GENOMIC DNA]</scope>
    <source>
        <strain evidence="2 3">S88</strain>
    </source>
</reference>